<gene>
    <name evidence="3" type="primary">LOC104227473</name>
</gene>
<feature type="non-terminal residue" evidence="3">
    <location>
        <position position="348"/>
    </location>
</feature>
<dbReference type="KEGG" id="nsy:104227473"/>
<organism evidence="2 3">
    <name type="scientific">Nicotiana sylvestris</name>
    <name type="common">Wood tobacco</name>
    <name type="synonym">South American tobacco</name>
    <dbReference type="NCBI Taxonomy" id="4096"/>
    <lineage>
        <taxon>Eukaryota</taxon>
        <taxon>Viridiplantae</taxon>
        <taxon>Streptophyta</taxon>
        <taxon>Embryophyta</taxon>
        <taxon>Tracheophyta</taxon>
        <taxon>Spermatophyta</taxon>
        <taxon>Magnoliopsida</taxon>
        <taxon>eudicotyledons</taxon>
        <taxon>Gunneridae</taxon>
        <taxon>Pentapetalae</taxon>
        <taxon>asterids</taxon>
        <taxon>lamiids</taxon>
        <taxon>Solanales</taxon>
        <taxon>Solanaceae</taxon>
        <taxon>Nicotianoideae</taxon>
        <taxon>Nicotianeae</taxon>
        <taxon>Nicotiana</taxon>
    </lineage>
</organism>
<dbReference type="STRING" id="4096.A0A1U7WH95"/>
<sequence>MAADCIKEEAREVLGVSKGYSGGHKGDWWWNEVVQGKLEAKKAAYPKLVGSTNKEERRSYRECYKKARREAKLAATAAKTAAFERLYENLGGKRGDRKLYKLAKIRERKVRDLDQLRCIKDKDDKVLVEEACIRRKWQEYFDRLLNKEEDRNIVLGELENSESRRDFGFCRHIKCEEVDVAIWKMSRGKVTRPDETPVEFWKEAGRIGLEWLTSLFNVIFKTKKMPEDWKWSLMIPLHKNNVISRTATTIGYRERKKDLHMVFIDLEKAYDKALREVLWRYLEVSGVPITYIRVIKDMYEGAKTRVRTAGGDLEHFPMEIGLHQGLTLGPFLFSLALDVRHIQGKWHG</sequence>
<evidence type="ECO:0000259" key="1">
    <source>
        <dbReference type="Pfam" id="PF00078"/>
    </source>
</evidence>
<evidence type="ECO:0000313" key="3">
    <source>
        <dbReference type="RefSeq" id="XP_009778018.1"/>
    </source>
</evidence>
<name>A0A1U7WH95_NICSY</name>
<dbReference type="Proteomes" id="UP000189701">
    <property type="component" value="Unplaced"/>
</dbReference>
<reference evidence="2" key="1">
    <citation type="journal article" date="2013" name="Genome Biol.">
        <title>Reference genomes and transcriptomes of Nicotiana sylvestris and Nicotiana tomentosiformis.</title>
        <authorList>
            <person name="Sierro N."/>
            <person name="Battey J.N."/>
            <person name="Ouadi S."/>
            <person name="Bovet L."/>
            <person name="Goepfert S."/>
            <person name="Bakaher N."/>
            <person name="Peitsch M.C."/>
            <person name="Ivanov N.V."/>
        </authorList>
    </citation>
    <scope>NUCLEOTIDE SEQUENCE [LARGE SCALE GENOMIC DNA]</scope>
</reference>
<accession>A0A1U7WH95</accession>
<evidence type="ECO:0000313" key="2">
    <source>
        <dbReference type="Proteomes" id="UP000189701"/>
    </source>
</evidence>
<dbReference type="InterPro" id="IPR000477">
    <property type="entry name" value="RT_dom"/>
</dbReference>
<proteinExistence type="predicted"/>
<dbReference type="RefSeq" id="XP_009778018.1">
    <property type="nucleotide sequence ID" value="XM_009779716.1"/>
</dbReference>
<dbReference type="GeneID" id="104227473"/>
<dbReference type="Pfam" id="PF00078">
    <property type="entry name" value="RVT_1"/>
    <property type="match status" value="1"/>
</dbReference>
<reference evidence="3" key="2">
    <citation type="submission" date="2025-08" db="UniProtKB">
        <authorList>
            <consortium name="RefSeq"/>
        </authorList>
    </citation>
    <scope>IDENTIFICATION</scope>
    <source>
        <tissue evidence="3">Leaf</tissue>
    </source>
</reference>
<protein>
    <submittedName>
        <fullName evidence="3">Uncharacterized protein LOC104227473</fullName>
    </submittedName>
</protein>
<dbReference type="PANTHER" id="PTHR19446">
    <property type="entry name" value="REVERSE TRANSCRIPTASES"/>
    <property type="match status" value="1"/>
</dbReference>
<dbReference type="eggNOG" id="KOG1075">
    <property type="taxonomic scope" value="Eukaryota"/>
</dbReference>
<keyword evidence="2" id="KW-1185">Reference proteome</keyword>
<dbReference type="AlphaFoldDB" id="A0A1U7WH95"/>
<feature type="domain" description="Reverse transcriptase" evidence="1">
    <location>
        <begin position="252"/>
        <end position="338"/>
    </location>
</feature>